<dbReference type="RefSeq" id="WP_038016871.1">
    <property type="nucleotide sequence ID" value="NZ_JPKR02000005.1"/>
</dbReference>
<gene>
    <name evidence="2" type="ORF">HA49_03570</name>
</gene>
<sequence length="101" mass="11325">MSSELQWQQQAPALRLTGKLDHETLLPLWNQRNTVMQGISEMDLSGLSRVDSAGLALLVHLQDIVRRQGTQLTFSGISDKLQSLIALYNLQHIIVSSKESR</sequence>
<protein>
    <submittedName>
        <fullName evidence="2">Anti-sigma B factor antagonist</fullName>
    </submittedName>
</protein>
<dbReference type="CDD" id="cd07043">
    <property type="entry name" value="STAS_anti-anti-sigma_factors"/>
    <property type="match status" value="1"/>
</dbReference>
<comment type="caution">
    <text evidence="2">The sequence shown here is derived from an EMBL/GenBank/DDBJ whole genome shotgun (WGS) entry which is preliminary data.</text>
</comment>
<organism evidence="2 3">
    <name type="scientific">Tatumella morbirosei</name>
    <dbReference type="NCBI Taxonomy" id="642227"/>
    <lineage>
        <taxon>Bacteria</taxon>
        <taxon>Pseudomonadati</taxon>
        <taxon>Pseudomonadota</taxon>
        <taxon>Gammaproteobacteria</taxon>
        <taxon>Enterobacterales</taxon>
        <taxon>Erwiniaceae</taxon>
        <taxon>Tatumella</taxon>
    </lineage>
</organism>
<dbReference type="Gene3D" id="3.30.750.24">
    <property type="entry name" value="STAS domain"/>
    <property type="match status" value="1"/>
</dbReference>
<feature type="domain" description="STAS" evidence="1">
    <location>
        <begin position="1"/>
        <end position="101"/>
    </location>
</feature>
<dbReference type="InterPro" id="IPR002645">
    <property type="entry name" value="STAS_dom"/>
</dbReference>
<reference evidence="2" key="1">
    <citation type="submission" date="2014-12" db="EMBL/GenBank/DDBJ databases">
        <title>The draft genome of the Tatumella morbirosei type strain, LMG23360T isolated from pineapple rot.</title>
        <authorList>
            <person name="Smits T.H."/>
            <person name="Palmer M."/>
            <person name="Venter S.N."/>
            <person name="Duffy B."/>
            <person name="Steenkamp E.T."/>
            <person name="Chan W.Y."/>
            <person name="Coutinho T.A."/>
            <person name="Coetzee M.P."/>
            <person name="De Maayer P."/>
        </authorList>
    </citation>
    <scope>NUCLEOTIDE SEQUENCE [LARGE SCALE GENOMIC DNA]</scope>
    <source>
        <strain evidence="2">LMG 23360</strain>
    </source>
</reference>
<dbReference type="InterPro" id="IPR036513">
    <property type="entry name" value="STAS_dom_sf"/>
</dbReference>
<dbReference type="EMBL" id="JPKR02000005">
    <property type="protein sequence ID" value="KGD78461.1"/>
    <property type="molecule type" value="Genomic_DNA"/>
</dbReference>
<dbReference type="InterPro" id="IPR058548">
    <property type="entry name" value="MlaB-like_STAS"/>
</dbReference>
<dbReference type="AlphaFoldDB" id="A0A095TNP4"/>
<dbReference type="OrthoDB" id="5687860at2"/>
<name>A0A095TNP4_9GAMM</name>
<proteinExistence type="predicted"/>
<evidence type="ECO:0000313" key="3">
    <source>
        <dbReference type="Proteomes" id="UP000029577"/>
    </source>
</evidence>
<evidence type="ECO:0000259" key="1">
    <source>
        <dbReference type="PROSITE" id="PS50801"/>
    </source>
</evidence>
<dbReference type="STRING" id="642227.HA49_03570"/>
<evidence type="ECO:0000313" key="2">
    <source>
        <dbReference type="EMBL" id="KGD78461.1"/>
    </source>
</evidence>
<dbReference type="Proteomes" id="UP000029577">
    <property type="component" value="Unassembled WGS sequence"/>
</dbReference>
<dbReference type="InterPro" id="IPR049743">
    <property type="entry name" value="MlaB"/>
</dbReference>
<dbReference type="PANTHER" id="PTHR35849">
    <property type="entry name" value="BLR2341 PROTEIN"/>
    <property type="match status" value="1"/>
</dbReference>
<keyword evidence="3" id="KW-1185">Reference proteome</keyword>
<dbReference type="eggNOG" id="COG3113">
    <property type="taxonomic scope" value="Bacteria"/>
</dbReference>
<dbReference type="PANTHER" id="PTHR35849:SF1">
    <property type="entry name" value="INTERMEMBRANE PHOSPHOLIPID TRANSPORT SYSTEM BINDING PROTEIN MLAB"/>
    <property type="match status" value="1"/>
</dbReference>
<dbReference type="PROSITE" id="PS50801">
    <property type="entry name" value="STAS"/>
    <property type="match status" value="1"/>
</dbReference>
<accession>A0A095TNP4</accession>
<dbReference type="NCBIfam" id="NF033618">
    <property type="entry name" value="mlaB_1"/>
    <property type="match status" value="1"/>
</dbReference>
<dbReference type="Pfam" id="PF13466">
    <property type="entry name" value="STAS_2"/>
    <property type="match status" value="1"/>
</dbReference>
<dbReference type="InterPro" id="IPR052746">
    <property type="entry name" value="MlaB_ABC_Transporter"/>
</dbReference>
<dbReference type="SUPFAM" id="SSF52091">
    <property type="entry name" value="SpoIIaa-like"/>
    <property type="match status" value="1"/>
</dbReference>